<name>V3YZM7_LOTGI</name>
<organism evidence="2 3">
    <name type="scientific">Lottia gigantea</name>
    <name type="common">Giant owl limpet</name>
    <dbReference type="NCBI Taxonomy" id="225164"/>
    <lineage>
        <taxon>Eukaryota</taxon>
        <taxon>Metazoa</taxon>
        <taxon>Spiralia</taxon>
        <taxon>Lophotrochozoa</taxon>
        <taxon>Mollusca</taxon>
        <taxon>Gastropoda</taxon>
        <taxon>Patellogastropoda</taxon>
        <taxon>Lottioidea</taxon>
        <taxon>Lottiidae</taxon>
        <taxon>Lottia</taxon>
    </lineage>
</organism>
<keyword evidence="1" id="KW-0732">Signal</keyword>
<dbReference type="GO" id="GO:0004601">
    <property type="term" value="F:peroxidase activity"/>
    <property type="evidence" value="ECO:0007669"/>
    <property type="project" value="InterPro"/>
</dbReference>
<evidence type="ECO:0000313" key="3">
    <source>
        <dbReference type="Proteomes" id="UP000030746"/>
    </source>
</evidence>
<dbReference type="HOGENOM" id="CLU_864051_0_0_1"/>
<reference evidence="2 3" key="1">
    <citation type="journal article" date="2013" name="Nature">
        <title>Insights into bilaterian evolution from three spiralian genomes.</title>
        <authorList>
            <person name="Simakov O."/>
            <person name="Marletaz F."/>
            <person name="Cho S.J."/>
            <person name="Edsinger-Gonzales E."/>
            <person name="Havlak P."/>
            <person name="Hellsten U."/>
            <person name="Kuo D.H."/>
            <person name="Larsson T."/>
            <person name="Lv J."/>
            <person name="Arendt D."/>
            <person name="Savage R."/>
            <person name="Osoegawa K."/>
            <person name="de Jong P."/>
            <person name="Grimwood J."/>
            <person name="Chapman J.A."/>
            <person name="Shapiro H."/>
            <person name="Aerts A."/>
            <person name="Otillar R.P."/>
            <person name="Terry A.Y."/>
            <person name="Boore J.L."/>
            <person name="Grigoriev I.V."/>
            <person name="Lindberg D.R."/>
            <person name="Seaver E.C."/>
            <person name="Weisblat D.A."/>
            <person name="Putnam N.H."/>
            <person name="Rokhsar D.S."/>
        </authorList>
    </citation>
    <scope>NUCLEOTIDE SEQUENCE [LARGE SCALE GENOMIC DNA]</scope>
</reference>
<gene>
    <name evidence="2" type="ORF">LOTGIDRAFT_169139</name>
</gene>
<dbReference type="SUPFAM" id="SSF48113">
    <property type="entry name" value="Heme-dependent peroxidases"/>
    <property type="match status" value="1"/>
</dbReference>
<protein>
    <submittedName>
        <fullName evidence="2">Uncharacterized protein</fullName>
    </submittedName>
</protein>
<dbReference type="InterPro" id="IPR010255">
    <property type="entry name" value="Haem_peroxidase_sf"/>
</dbReference>
<evidence type="ECO:0000256" key="1">
    <source>
        <dbReference type="SAM" id="SignalP"/>
    </source>
</evidence>
<dbReference type="Gene3D" id="1.10.640.10">
    <property type="entry name" value="Haem peroxidase domain superfamily, animal type"/>
    <property type="match status" value="1"/>
</dbReference>
<feature type="signal peptide" evidence="1">
    <location>
        <begin position="1"/>
        <end position="19"/>
    </location>
</feature>
<dbReference type="InterPro" id="IPR019791">
    <property type="entry name" value="Haem_peroxidase_animal"/>
</dbReference>
<dbReference type="CTD" id="20241074"/>
<feature type="chain" id="PRO_5004716203" evidence="1">
    <location>
        <begin position="20"/>
        <end position="322"/>
    </location>
</feature>
<evidence type="ECO:0000313" key="2">
    <source>
        <dbReference type="EMBL" id="ESO83663.1"/>
    </source>
</evidence>
<dbReference type="InterPro" id="IPR037120">
    <property type="entry name" value="Haem_peroxidase_sf_animal"/>
</dbReference>
<dbReference type="OMA" id="EWRRTIM"/>
<dbReference type="OrthoDB" id="5874583at2759"/>
<sequence>MKVNFVFALFFVWFIASLAQQNDTTEELVVPPITSLTMCLARSSFLKNGFGFSLNSPATEREHSSKKRKRRQARCPLTTPYYRSADGECNNLRYPNWGRSFEKFKRFLPPHYDDGISIPRLRGTCRNDLSMFGCFRSQLPSPRLIGVEIHRPDPNPTTSIHSVMLMQWGQFLDHDLTAAAIEQPVDLTTCCSESGASIGRYHADTFRRRGMCFTISMFQTTKDRFFESQCMDFIRSRPVNPEMSVRKPREQQNLLSAFIDASNVYGSDQGTQDRLRGPDGKYFTGSNPHIETSGAFRHFMTNGVWFLHAASCEIDLSAKTQT</sequence>
<accession>V3YZM7</accession>
<dbReference type="Proteomes" id="UP000030746">
    <property type="component" value="Unassembled WGS sequence"/>
</dbReference>
<dbReference type="GeneID" id="20241074"/>
<dbReference type="STRING" id="225164.V3YZM7"/>
<dbReference type="PROSITE" id="PS50292">
    <property type="entry name" value="PEROXIDASE_3"/>
    <property type="match status" value="1"/>
</dbReference>
<proteinExistence type="predicted"/>
<dbReference type="RefSeq" id="XP_009065691.1">
    <property type="nucleotide sequence ID" value="XM_009067443.1"/>
</dbReference>
<dbReference type="AlphaFoldDB" id="V3YZM7"/>
<dbReference type="EMBL" id="KB203629">
    <property type="protein sequence ID" value="ESO83663.1"/>
    <property type="molecule type" value="Genomic_DNA"/>
</dbReference>
<dbReference type="GO" id="GO:0020037">
    <property type="term" value="F:heme binding"/>
    <property type="evidence" value="ECO:0007669"/>
    <property type="project" value="InterPro"/>
</dbReference>
<dbReference type="Pfam" id="PF03098">
    <property type="entry name" value="An_peroxidase"/>
    <property type="match status" value="1"/>
</dbReference>
<dbReference type="PANTHER" id="PTHR11475:SF141">
    <property type="entry name" value="CARDINAL"/>
    <property type="match status" value="1"/>
</dbReference>
<dbReference type="PANTHER" id="PTHR11475">
    <property type="entry name" value="OXIDASE/PEROXIDASE"/>
    <property type="match status" value="1"/>
</dbReference>
<dbReference type="KEGG" id="lgi:LOTGIDRAFT_169139"/>
<dbReference type="GO" id="GO:0006979">
    <property type="term" value="P:response to oxidative stress"/>
    <property type="evidence" value="ECO:0007669"/>
    <property type="project" value="InterPro"/>
</dbReference>
<keyword evidence="3" id="KW-1185">Reference proteome</keyword>